<dbReference type="InterPro" id="IPR038371">
    <property type="entry name" value="Cu_polyphenol_OxRdtase_sf"/>
</dbReference>
<feature type="compositionally biased region" description="Low complexity" evidence="11">
    <location>
        <begin position="1"/>
        <end position="10"/>
    </location>
</feature>
<evidence type="ECO:0000313" key="12">
    <source>
        <dbReference type="EMBL" id="TDP87977.1"/>
    </source>
</evidence>
<dbReference type="Pfam" id="PF02578">
    <property type="entry name" value="Cu-oxidase_4"/>
    <property type="match status" value="1"/>
</dbReference>
<dbReference type="AlphaFoldDB" id="A0A4R6RPF5"/>
<evidence type="ECO:0000256" key="1">
    <source>
        <dbReference type="ARBA" id="ARBA00000553"/>
    </source>
</evidence>
<dbReference type="GO" id="GO:0016787">
    <property type="term" value="F:hydrolase activity"/>
    <property type="evidence" value="ECO:0007669"/>
    <property type="project" value="UniProtKB-KW"/>
</dbReference>
<proteinExistence type="inferred from homology"/>
<dbReference type="InterPro" id="IPR003730">
    <property type="entry name" value="Cu_polyphenol_OxRdtase"/>
</dbReference>
<evidence type="ECO:0000256" key="7">
    <source>
        <dbReference type="ARBA" id="ARBA00047989"/>
    </source>
</evidence>
<dbReference type="SUPFAM" id="SSF64438">
    <property type="entry name" value="CNF1/YfiH-like putative cysteine hydrolases"/>
    <property type="match status" value="1"/>
</dbReference>
<reference evidence="12 13" key="1">
    <citation type="submission" date="2019-03" db="EMBL/GenBank/DDBJ databases">
        <title>Genomic Encyclopedia of Type Strains, Phase IV (KMG-IV): sequencing the most valuable type-strain genomes for metagenomic binning, comparative biology and taxonomic classification.</title>
        <authorList>
            <person name="Goeker M."/>
        </authorList>
    </citation>
    <scope>NUCLEOTIDE SEQUENCE [LARGE SCALE GENOMIC DNA]</scope>
    <source>
        <strain evidence="12 13">DSM 11901</strain>
    </source>
</reference>
<name>A0A4R6RPF5_9BURK</name>
<comment type="similarity">
    <text evidence="2 10">Belongs to the purine nucleoside phosphorylase YfiH/LACC1 family.</text>
</comment>
<dbReference type="PANTHER" id="PTHR30616">
    <property type="entry name" value="UNCHARACTERIZED PROTEIN YFIH"/>
    <property type="match status" value="1"/>
</dbReference>
<dbReference type="GO" id="GO:0017061">
    <property type="term" value="F:S-methyl-5-thioadenosine phosphorylase activity"/>
    <property type="evidence" value="ECO:0007669"/>
    <property type="project" value="UniProtKB-EC"/>
</dbReference>
<dbReference type="CDD" id="cd16833">
    <property type="entry name" value="YfiH"/>
    <property type="match status" value="1"/>
</dbReference>
<sequence length="300" mass="30695">MPDHLSSSSPSPSPSPVDRALPAGWQRPGVWPVGTGPQGAGRSVHALMSARAGGIGQAPWDSCNLGDHVQDDAVAVRHNRAVFARHLGAQPVWLQQVHGDRVLRLRADSLREADAPIADGALTTEPGIACVVMVADCLPILLAAPEGRGVAALHAGWRGLAGAGQGMVAGRGIVHSGVAALCEAASCDPAELVAWLGPCIGPAHFEVGADVLIGFGVDPADAASAGAHPRFTPRFAASVPGDGHGKWLADLPGLALDALHALGVRHVTGGDACTVSDAARFFSYRRDGRTGRQAAGICLR</sequence>
<evidence type="ECO:0000256" key="8">
    <source>
        <dbReference type="ARBA" id="ARBA00048968"/>
    </source>
</evidence>
<keyword evidence="3" id="KW-0808">Transferase</keyword>
<comment type="catalytic activity">
    <reaction evidence="1">
        <text>inosine + phosphate = alpha-D-ribose 1-phosphate + hypoxanthine</text>
        <dbReference type="Rhea" id="RHEA:27646"/>
        <dbReference type="ChEBI" id="CHEBI:17368"/>
        <dbReference type="ChEBI" id="CHEBI:17596"/>
        <dbReference type="ChEBI" id="CHEBI:43474"/>
        <dbReference type="ChEBI" id="CHEBI:57720"/>
        <dbReference type="EC" id="2.4.2.1"/>
    </reaction>
    <physiologicalReaction direction="left-to-right" evidence="1">
        <dbReference type="Rhea" id="RHEA:27647"/>
    </physiologicalReaction>
</comment>
<comment type="caution">
    <text evidence="12">The sequence shown here is derived from an EMBL/GenBank/DDBJ whole genome shotgun (WGS) entry which is preliminary data.</text>
</comment>
<dbReference type="Proteomes" id="UP000294593">
    <property type="component" value="Unassembled WGS sequence"/>
</dbReference>
<evidence type="ECO:0000256" key="9">
    <source>
        <dbReference type="ARBA" id="ARBA00049893"/>
    </source>
</evidence>
<dbReference type="NCBIfam" id="TIGR00726">
    <property type="entry name" value="peptidoglycan editing factor PgeF"/>
    <property type="match status" value="1"/>
</dbReference>
<keyword evidence="13" id="KW-1185">Reference proteome</keyword>
<evidence type="ECO:0000256" key="11">
    <source>
        <dbReference type="SAM" id="MobiDB-lite"/>
    </source>
</evidence>
<dbReference type="PANTHER" id="PTHR30616:SF2">
    <property type="entry name" value="PURINE NUCLEOSIDE PHOSPHORYLASE LACC1"/>
    <property type="match status" value="1"/>
</dbReference>
<comment type="catalytic activity">
    <reaction evidence="9">
        <text>S-methyl-5'-thioadenosine + phosphate = 5-(methylsulfanyl)-alpha-D-ribose 1-phosphate + adenine</text>
        <dbReference type="Rhea" id="RHEA:11852"/>
        <dbReference type="ChEBI" id="CHEBI:16708"/>
        <dbReference type="ChEBI" id="CHEBI:17509"/>
        <dbReference type="ChEBI" id="CHEBI:43474"/>
        <dbReference type="ChEBI" id="CHEBI:58533"/>
        <dbReference type="EC" id="2.4.2.28"/>
    </reaction>
    <physiologicalReaction direction="left-to-right" evidence="9">
        <dbReference type="Rhea" id="RHEA:11853"/>
    </physiologicalReaction>
</comment>
<dbReference type="GO" id="GO:0005507">
    <property type="term" value="F:copper ion binding"/>
    <property type="evidence" value="ECO:0007669"/>
    <property type="project" value="TreeGrafter"/>
</dbReference>
<evidence type="ECO:0000256" key="10">
    <source>
        <dbReference type="RuleBase" id="RU361274"/>
    </source>
</evidence>
<comment type="catalytic activity">
    <reaction evidence="8">
        <text>adenosine + phosphate = alpha-D-ribose 1-phosphate + adenine</text>
        <dbReference type="Rhea" id="RHEA:27642"/>
        <dbReference type="ChEBI" id="CHEBI:16335"/>
        <dbReference type="ChEBI" id="CHEBI:16708"/>
        <dbReference type="ChEBI" id="CHEBI:43474"/>
        <dbReference type="ChEBI" id="CHEBI:57720"/>
        <dbReference type="EC" id="2.4.2.1"/>
    </reaction>
    <physiologicalReaction direction="left-to-right" evidence="8">
        <dbReference type="Rhea" id="RHEA:27643"/>
    </physiologicalReaction>
</comment>
<evidence type="ECO:0000256" key="6">
    <source>
        <dbReference type="ARBA" id="ARBA00022833"/>
    </source>
</evidence>
<dbReference type="EMBL" id="SNXW01000001">
    <property type="protein sequence ID" value="TDP87977.1"/>
    <property type="molecule type" value="Genomic_DNA"/>
</dbReference>
<evidence type="ECO:0000256" key="2">
    <source>
        <dbReference type="ARBA" id="ARBA00007353"/>
    </source>
</evidence>
<feature type="region of interest" description="Disordered" evidence="11">
    <location>
        <begin position="1"/>
        <end position="42"/>
    </location>
</feature>
<evidence type="ECO:0000313" key="13">
    <source>
        <dbReference type="Proteomes" id="UP000294593"/>
    </source>
</evidence>
<evidence type="ECO:0000256" key="4">
    <source>
        <dbReference type="ARBA" id="ARBA00022723"/>
    </source>
</evidence>
<dbReference type="Gene3D" id="3.60.140.10">
    <property type="entry name" value="CNF1/YfiH-like putative cysteine hydrolases"/>
    <property type="match status" value="1"/>
</dbReference>
<accession>A0A4R6RPF5</accession>
<dbReference type="InterPro" id="IPR011324">
    <property type="entry name" value="Cytotoxic_necrot_fac-like_cat"/>
</dbReference>
<evidence type="ECO:0000256" key="3">
    <source>
        <dbReference type="ARBA" id="ARBA00022679"/>
    </source>
</evidence>
<organism evidence="12 13">
    <name type="scientific">Aquabacterium commune</name>
    <dbReference type="NCBI Taxonomy" id="70586"/>
    <lineage>
        <taxon>Bacteria</taxon>
        <taxon>Pseudomonadati</taxon>
        <taxon>Pseudomonadota</taxon>
        <taxon>Betaproteobacteria</taxon>
        <taxon>Burkholderiales</taxon>
        <taxon>Aquabacterium</taxon>
    </lineage>
</organism>
<keyword evidence="4" id="KW-0479">Metal-binding</keyword>
<keyword evidence="5" id="KW-0378">Hydrolase</keyword>
<gene>
    <name evidence="12" type="ORF">EV672_101109</name>
</gene>
<evidence type="ECO:0000256" key="5">
    <source>
        <dbReference type="ARBA" id="ARBA00022801"/>
    </source>
</evidence>
<comment type="catalytic activity">
    <reaction evidence="7">
        <text>adenosine + H2O + H(+) = inosine + NH4(+)</text>
        <dbReference type="Rhea" id="RHEA:24408"/>
        <dbReference type="ChEBI" id="CHEBI:15377"/>
        <dbReference type="ChEBI" id="CHEBI:15378"/>
        <dbReference type="ChEBI" id="CHEBI:16335"/>
        <dbReference type="ChEBI" id="CHEBI:17596"/>
        <dbReference type="ChEBI" id="CHEBI:28938"/>
        <dbReference type="EC" id="3.5.4.4"/>
    </reaction>
    <physiologicalReaction direction="left-to-right" evidence="7">
        <dbReference type="Rhea" id="RHEA:24409"/>
    </physiologicalReaction>
</comment>
<protein>
    <recommendedName>
        <fullName evidence="10">Purine nucleoside phosphorylase</fullName>
    </recommendedName>
</protein>
<keyword evidence="6" id="KW-0862">Zinc</keyword>